<evidence type="ECO:0000313" key="7">
    <source>
        <dbReference type="Proteomes" id="UP001152622"/>
    </source>
</evidence>
<dbReference type="PROSITE" id="PS50050">
    <property type="entry name" value="TNFR_NGFR_2"/>
    <property type="match status" value="1"/>
</dbReference>
<organism evidence="6 7">
    <name type="scientific">Synaphobranchus kaupii</name>
    <name type="common">Kaup's arrowtooth eel</name>
    <dbReference type="NCBI Taxonomy" id="118154"/>
    <lineage>
        <taxon>Eukaryota</taxon>
        <taxon>Metazoa</taxon>
        <taxon>Chordata</taxon>
        <taxon>Craniata</taxon>
        <taxon>Vertebrata</taxon>
        <taxon>Euteleostomi</taxon>
        <taxon>Actinopterygii</taxon>
        <taxon>Neopterygii</taxon>
        <taxon>Teleostei</taxon>
        <taxon>Anguilliformes</taxon>
        <taxon>Synaphobranchidae</taxon>
        <taxon>Synaphobranchus</taxon>
    </lineage>
</organism>
<dbReference type="SUPFAM" id="SSF57586">
    <property type="entry name" value="TNF receptor-like"/>
    <property type="match status" value="2"/>
</dbReference>
<dbReference type="GO" id="GO:0042127">
    <property type="term" value="P:regulation of cell population proliferation"/>
    <property type="evidence" value="ECO:0007669"/>
    <property type="project" value="TreeGrafter"/>
</dbReference>
<evidence type="ECO:0000256" key="1">
    <source>
        <dbReference type="PROSITE-ProRule" id="PRU00206"/>
    </source>
</evidence>
<reference evidence="6" key="1">
    <citation type="journal article" date="2023" name="Science">
        <title>Genome structures resolve the early diversification of teleost fishes.</title>
        <authorList>
            <person name="Parey E."/>
            <person name="Louis A."/>
            <person name="Montfort J."/>
            <person name="Bouchez O."/>
            <person name="Roques C."/>
            <person name="Iampietro C."/>
            <person name="Lluch J."/>
            <person name="Castinel A."/>
            <person name="Donnadieu C."/>
            <person name="Desvignes T."/>
            <person name="Floi Bucao C."/>
            <person name="Jouanno E."/>
            <person name="Wen M."/>
            <person name="Mejri S."/>
            <person name="Dirks R."/>
            <person name="Jansen H."/>
            <person name="Henkel C."/>
            <person name="Chen W.J."/>
            <person name="Zahm M."/>
            <person name="Cabau C."/>
            <person name="Klopp C."/>
            <person name="Thompson A.W."/>
            <person name="Robinson-Rechavi M."/>
            <person name="Braasch I."/>
            <person name="Lecointre G."/>
            <person name="Bobe J."/>
            <person name="Postlethwait J.H."/>
            <person name="Berthelot C."/>
            <person name="Roest Crollius H."/>
            <person name="Guiguen Y."/>
        </authorList>
    </citation>
    <scope>NUCLEOTIDE SEQUENCE</scope>
    <source>
        <strain evidence="6">WJC10195</strain>
    </source>
</reference>
<keyword evidence="1" id="KW-1015">Disulfide bond</keyword>
<dbReference type="GO" id="GO:0038023">
    <property type="term" value="F:signaling receptor activity"/>
    <property type="evidence" value="ECO:0007669"/>
    <property type="project" value="TreeGrafter"/>
</dbReference>
<comment type="caution">
    <text evidence="6">The sequence shown here is derived from an EMBL/GenBank/DDBJ whole genome shotgun (WGS) entry which is preliminary data.</text>
</comment>
<evidence type="ECO:0000256" key="2">
    <source>
        <dbReference type="SAM" id="MobiDB-lite"/>
    </source>
</evidence>
<sequence>MQGSITAILPALLLIGCLECCHGADDGCTVSTGGCCLKCKPGYREQRRCAPDPKQQCVPCEAGTYIQELGRFTCFSCTQCTSTQTVKQACTSTSDTVCGCVHGYRCVDAHCSGCMRECNQGEEPTGKESCRTCPDGTFSNQIHQNCTPWRTSCPHPGHGIVALGTAFHDSICGNASSDDGQFTWLMVSAVIACLSGLVIIGLACAYKIKMRKNKQPAKKPPAERRREVEQEVEQEVGQEAGSLCHPQQEEGGSLCSNASKGSEEKLLPV</sequence>
<evidence type="ECO:0000256" key="4">
    <source>
        <dbReference type="SAM" id="SignalP"/>
    </source>
</evidence>
<keyword evidence="7" id="KW-1185">Reference proteome</keyword>
<feature type="domain" description="TNFR-Cys" evidence="5">
    <location>
        <begin position="59"/>
        <end position="98"/>
    </location>
</feature>
<dbReference type="OrthoDB" id="9423210at2759"/>
<feature type="disulfide bond" evidence="1">
    <location>
        <begin position="80"/>
        <end position="98"/>
    </location>
</feature>
<dbReference type="Proteomes" id="UP001152622">
    <property type="component" value="Chromosome 3"/>
</dbReference>
<dbReference type="AlphaFoldDB" id="A0A9Q1J6I5"/>
<feature type="compositionally biased region" description="Basic and acidic residues" evidence="2">
    <location>
        <begin position="220"/>
        <end position="229"/>
    </location>
</feature>
<dbReference type="InterPro" id="IPR001368">
    <property type="entry name" value="TNFR/NGFR_Cys_rich_reg"/>
</dbReference>
<proteinExistence type="predicted"/>
<keyword evidence="3" id="KW-1133">Transmembrane helix</keyword>
<feature type="region of interest" description="Disordered" evidence="2">
    <location>
        <begin position="215"/>
        <end position="269"/>
    </location>
</feature>
<feature type="repeat" description="TNFR-Cys" evidence="1">
    <location>
        <begin position="59"/>
        <end position="98"/>
    </location>
</feature>
<comment type="caution">
    <text evidence="1">Lacks conserved residue(s) required for the propagation of feature annotation.</text>
</comment>
<evidence type="ECO:0000259" key="5">
    <source>
        <dbReference type="PROSITE" id="PS50050"/>
    </source>
</evidence>
<dbReference type="EMBL" id="JAINUF010000003">
    <property type="protein sequence ID" value="KAJ8371385.1"/>
    <property type="molecule type" value="Genomic_DNA"/>
</dbReference>
<dbReference type="Pfam" id="PF00020">
    <property type="entry name" value="TNFR_c6"/>
    <property type="match status" value="2"/>
</dbReference>
<evidence type="ECO:0000313" key="6">
    <source>
        <dbReference type="EMBL" id="KAJ8371385.1"/>
    </source>
</evidence>
<dbReference type="PANTHER" id="PTHR47139:SF1">
    <property type="entry name" value="TUMOR NECROSIS FACTOR RECEPTOR SUPERFAMILY MEMBER 9"/>
    <property type="match status" value="1"/>
</dbReference>
<name>A0A9Q1J6I5_SYNKA</name>
<feature type="chain" id="PRO_5040396699" description="TNFR-Cys domain-containing protein" evidence="4">
    <location>
        <begin position="24"/>
        <end position="269"/>
    </location>
</feature>
<dbReference type="PANTHER" id="PTHR47139">
    <property type="entry name" value="TUMOR NECROSIS FACTOR RECEPTOR SUPERFAMILY MEMBER 9"/>
    <property type="match status" value="1"/>
</dbReference>
<keyword evidence="3" id="KW-0472">Membrane</keyword>
<keyword evidence="3" id="KW-0812">Transmembrane</keyword>
<accession>A0A9Q1J6I5</accession>
<feature type="disulfide bond" evidence="1">
    <location>
        <begin position="77"/>
        <end position="90"/>
    </location>
</feature>
<gene>
    <name evidence="6" type="ORF">SKAU_G00114130</name>
</gene>
<dbReference type="SMART" id="SM00208">
    <property type="entry name" value="TNFR"/>
    <property type="match status" value="2"/>
</dbReference>
<keyword evidence="4" id="KW-0732">Signal</keyword>
<feature type="signal peptide" evidence="4">
    <location>
        <begin position="1"/>
        <end position="23"/>
    </location>
</feature>
<dbReference type="Gene3D" id="2.10.50.10">
    <property type="entry name" value="Tumor Necrosis Factor Receptor, subunit A, domain 2"/>
    <property type="match status" value="2"/>
</dbReference>
<protein>
    <recommendedName>
        <fullName evidence="5">TNFR-Cys domain-containing protein</fullName>
    </recommendedName>
</protein>
<dbReference type="PROSITE" id="PS00652">
    <property type="entry name" value="TNFR_NGFR_1"/>
    <property type="match status" value="1"/>
</dbReference>
<evidence type="ECO:0000256" key="3">
    <source>
        <dbReference type="SAM" id="Phobius"/>
    </source>
</evidence>
<feature type="transmembrane region" description="Helical" evidence="3">
    <location>
        <begin position="182"/>
        <end position="206"/>
    </location>
</feature>